<organism evidence="1 2">
    <name type="scientific">Cystobacter ferrugineus</name>
    <dbReference type="NCBI Taxonomy" id="83449"/>
    <lineage>
        <taxon>Bacteria</taxon>
        <taxon>Pseudomonadati</taxon>
        <taxon>Myxococcota</taxon>
        <taxon>Myxococcia</taxon>
        <taxon>Myxococcales</taxon>
        <taxon>Cystobacterineae</taxon>
        <taxon>Archangiaceae</taxon>
        <taxon>Cystobacter</taxon>
    </lineage>
</organism>
<dbReference type="RefSeq" id="WP_071901765.1">
    <property type="nucleotide sequence ID" value="NZ_MPIN01000008.1"/>
</dbReference>
<accession>A0A1L9B590</accession>
<comment type="caution">
    <text evidence="1">The sequence shown here is derived from an EMBL/GenBank/DDBJ whole genome shotgun (WGS) entry which is preliminary data.</text>
</comment>
<sequence length="249" mass="27981">MSLVKELYEPYVLAARARVATDPVMRRVVDPAISPELLERFLLQFHALGVYLAEPLDGWNRRAGHRSLLLSLDTLGKSLLAHARQASSLAQTMAEDVQVLVRRWNQRFRPVLHTERLLSQYPTDAMRSYRRLVEETLIGEFPAAQIAIEFESTLLMQMMGPHLLANVTRVLGREALEGLCALKAQSQPDAPRAVNQARLMEELVRTMPENARMFAELSAEALELQLRFMEDCLESAEASLGTPVSAFVA</sequence>
<name>A0A1L9B590_9BACT</name>
<dbReference type="Gene3D" id="1.20.910.10">
    <property type="entry name" value="Heme oxygenase-like"/>
    <property type="match status" value="1"/>
</dbReference>
<reference evidence="1 2" key="2">
    <citation type="submission" date="2016-12" db="EMBL/GenBank/DDBJ databases">
        <title>Draft Genome Sequence of Cystobacter ferrugineus Strain Cbfe23.</title>
        <authorList>
            <person name="Akbar S."/>
            <person name="Dowd S.E."/>
            <person name="Stevens D.C."/>
        </authorList>
    </citation>
    <scope>NUCLEOTIDE SEQUENCE [LARGE SCALE GENOMIC DNA]</scope>
    <source>
        <strain evidence="1 2">Cbfe23</strain>
    </source>
</reference>
<gene>
    <name evidence="1" type="ORF">BON30_29560</name>
</gene>
<dbReference type="AlphaFoldDB" id="A0A1L9B590"/>
<keyword evidence="2" id="KW-1185">Reference proteome</keyword>
<dbReference type="EMBL" id="MPIN01000008">
    <property type="protein sequence ID" value="OJH37429.1"/>
    <property type="molecule type" value="Genomic_DNA"/>
</dbReference>
<proteinExistence type="predicted"/>
<reference evidence="2" key="1">
    <citation type="submission" date="2016-11" db="EMBL/GenBank/DDBJ databases">
        <authorList>
            <person name="Shukria A."/>
            <person name="Stevens D.C."/>
        </authorList>
    </citation>
    <scope>NUCLEOTIDE SEQUENCE [LARGE SCALE GENOMIC DNA]</scope>
    <source>
        <strain evidence="2">Cbfe23</strain>
    </source>
</reference>
<protein>
    <submittedName>
        <fullName evidence="1">Uncharacterized protein</fullName>
    </submittedName>
</protein>
<evidence type="ECO:0000313" key="2">
    <source>
        <dbReference type="Proteomes" id="UP000182229"/>
    </source>
</evidence>
<evidence type="ECO:0000313" key="1">
    <source>
        <dbReference type="EMBL" id="OJH37429.1"/>
    </source>
</evidence>
<dbReference type="OrthoDB" id="6857979at2"/>
<dbReference type="Proteomes" id="UP000182229">
    <property type="component" value="Unassembled WGS sequence"/>
</dbReference>
<dbReference type="InterPro" id="IPR016084">
    <property type="entry name" value="Haem_Oase-like_multi-hlx"/>
</dbReference>